<dbReference type="SUPFAM" id="SSF51905">
    <property type="entry name" value="FAD/NAD(P)-binding domain"/>
    <property type="match status" value="1"/>
</dbReference>
<sequence length="376" mass="42353">MARKTLIIGGGVTGATLARLLHEAKLAARYTSNVIVWDRNSIFGGRVMARCMLTDLMTFRSFEKQRDAYVDMGAQYWTPQLNSTEDIRQKLTQSGHLVSFAENEINQDPYQGIVKTHLVCPNKKGFRSMVENFLEQTETRLSTHLESFKVIDEDHIQVTTSKGEEEIINELVLTCPIPNVLSILKKSTTFCVARNLMHALESVKYSQRFAAAYIFDDTATLAVQELGWTAKFVPRDESDTIRFVCWDHLKKKAGDQSSPTLIVHTSVSFGTTFMDDTRPNDEILAIITKSLQKVLPSLPTEYDARLHRWRISQVTEPYHNPSMTEDEEDPLPALVLNLKPRIIVAGDSFLGSKLDNCLISAKVAANLLQEKDSSLL</sequence>
<comment type="caution">
    <text evidence="2">The sequence shown here is derived from an EMBL/GenBank/DDBJ whole genome shotgun (WGS) entry which is preliminary data.</text>
</comment>
<dbReference type="InterPro" id="IPR036188">
    <property type="entry name" value="FAD/NAD-bd_sf"/>
</dbReference>
<keyword evidence="3" id="KW-1185">Reference proteome</keyword>
<dbReference type="AlphaFoldDB" id="A0A3M6VJM6"/>
<dbReference type="Gene3D" id="3.50.50.60">
    <property type="entry name" value="FAD/NAD(P)-binding domain"/>
    <property type="match status" value="1"/>
</dbReference>
<dbReference type="Pfam" id="PF13450">
    <property type="entry name" value="NAD_binding_8"/>
    <property type="match status" value="1"/>
</dbReference>
<evidence type="ECO:0000313" key="3">
    <source>
        <dbReference type="Proteomes" id="UP000282087"/>
    </source>
</evidence>
<feature type="domain" description="Amine oxidase" evidence="1">
    <location>
        <begin position="85"/>
        <end position="367"/>
    </location>
</feature>
<dbReference type="GO" id="GO:0005576">
    <property type="term" value="C:extracellular region"/>
    <property type="evidence" value="ECO:0007669"/>
    <property type="project" value="TreeGrafter"/>
</dbReference>
<gene>
    <name evidence="2" type="ORF">DD238_005540</name>
</gene>
<dbReference type="EMBL" id="QLLG01000302">
    <property type="protein sequence ID" value="RMX64560.1"/>
    <property type="molecule type" value="Genomic_DNA"/>
</dbReference>
<protein>
    <recommendedName>
        <fullName evidence="1">Amine oxidase domain-containing protein</fullName>
    </recommendedName>
</protein>
<dbReference type="PANTHER" id="PTHR23357">
    <property type="entry name" value="RENALASE"/>
    <property type="match status" value="1"/>
</dbReference>
<organism evidence="2 3">
    <name type="scientific">Peronospora effusa</name>
    <dbReference type="NCBI Taxonomy" id="542832"/>
    <lineage>
        <taxon>Eukaryota</taxon>
        <taxon>Sar</taxon>
        <taxon>Stramenopiles</taxon>
        <taxon>Oomycota</taxon>
        <taxon>Peronosporomycetes</taxon>
        <taxon>Peronosporales</taxon>
        <taxon>Peronosporaceae</taxon>
        <taxon>Peronospora</taxon>
    </lineage>
</organism>
<dbReference type="Proteomes" id="UP000282087">
    <property type="component" value="Unassembled WGS sequence"/>
</dbReference>
<evidence type="ECO:0000259" key="1">
    <source>
        <dbReference type="Pfam" id="PF01593"/>
    </source>
</evidence>
<dbReference type="PANTHER" id="PTHR23357:SF1">
    <property type="entry name" value="RENALASE"/>
    <property type="match status" value="1"/>
</dbReference>
<dbReference type="InterPro" id="IPR002937">
    <property type="entry name" value="Amino_oxidase"/>
</dbReference>
<proteinExistence type="predicted"/>
<dbReference type="GO" id="GO:0016651">
    <property type="term" value="F:oxidoreductase activity, acting on NAD(P)H"/>
    <property type="evidence" value="ECO:0007669"/>
    <property type="project" value="InterPro"/>
</dbReference>
<dbReference type="Gene3D" id="3.90.660.10">
    <property type="match status" value="1"/>
</dbReference>
<name>A0A3M6VJM6_9STRA</name>
<reference evidence="2 3" key="1">
    <citation type="submission" date="2018-06" db="EMBL/GenBank/DDBJ databases">
        <title>Comparative genomics of downy mildews reveals potential adaptations to biotrophy.</title>
        <authorList>
            <person name="Fletcher K."/>
            <person name="Klosterman S.J."/>
            <person name="Derevnina L."/>
            <person name="Martin F."/>
            <person name="Koike S."/>
            <person name="Reyes Chin-Wo S."/>
            <person name="Mou B."/>
            <person name="Michelmore R."/>
        </authorList>
    </citation>
    <scope>NUCLEOTIDE SEQUENCE [LARGE SCALE GENOMIC DNA]</scope>
    <source>
        <strain evidence="2 3">R14</strain>
    </source>
</reference>
<accession>A0A3M6VJM6</accession>
<dbReference type="Pfam" id="PF01593">
    <property type="entry name" value="Amino_oxidase"/>
    <property type="match status" value="1"/>
</dbReference>
<dbReference type="InterPro" id="IPR040174">
    <property type="entry name" value="RNLS"/>
</dbReference>
<evidence type="ECO:0000313" key="2">
    <source>
        <dbReference type="EMBL" id="RMX64560.1"/>
    </source>
</evidence>
<dbReference type="STRING" id="542832.A0A3M6VJM6"/>
<dbReference type="VEuPathDB" id="FungiDB:DD237_005462"/>